<dbReference type="EMBL" id="LTDL01000011">
    <property type="protein sequence ID" value="OAG32193.1"/>
    <property type="molecule type" value="Genomic_DNA"/>
</dbReference>
<accession>A0A177EJN5</accession>
<protein>
    <submittedName>
        <fullName evidence="1">Uncharacterized protein</fullName>
    </submittedName>
</protein>
<organism evidence="1 2">
    <name type="scientific">Nematocida displodere</name>
    <dbReference type="NCBI Taxonomy" id="1805483"/>
    <lineage>
        <taxon>Eukaryota</taxon>
        <taxon>Fungi</taxon>
        <taxon>Fungi incertae sedis</taxon>
        <taxon>Microsporidia</taxon>
        <taxon>Nematocida</taxon>
    </lineage>
</organism>
<dbReference type="AlphaFoldDB" id="A0A177EJN5"/>
<name>A0A177EJN5_9MICR</name>
<keyword evidence="2" id="KW-1185">Reference proteome</keyword>
<dbReference type="GeneID" id="93648462"/>
<comment type="caution">
    <text evidence="1">The sequence shown here is derived from an EMBL/GenBank/DDBJ whole genome shotgun (WGS) entry which is preliminary data.</text>
</comment>
<evidence type="ECO:0000313" key="1">
    <source>
        <dbReference type="EMBL" id="OAG32193.1"/>
    </source>
</evidence>
<proteinExistence type="predicted"/>
<dbReference type="RefSeq" id="XP_067545686.1">
    <property type="nucleotide sequence ID" value="XM_067689530.1"/>
</dbReference>
<dbReference type="VEuPathDB" id="MicrosporidiaDB:NEDG_02112"/>
<reference evidence="1 2" key="1">
    <citation type="submission" date="2016-02" db="EMBL/GenBank/DDBJ databases">
        <title>Discovery of a natural microsporidian pathogen with a broad tissue tropism in Caenorhabditis elegans.</title>
        <authorList>
            <person name="Luallen R.J."/>
            <person name="Reinke A.W."/>
            <person name="Tong L."/>
            <person name="Botts M.R."/>
            <person name="Felix M.-A."/>
            <person name="Troemel E.R."/>
        </authorList>
    </citation>
    <scope>NUCLEOTIDE SEQUENCE [LARGE SCALE GENOMIC DNA]</scope>
    <source>
        <strain evidence="1 2">JUm2807</strain>
    </source>
</reference>
<dbReference type="Proteomes" id="UP000185944">
    <property type="component" value="Unassembled WGS sequence"/>
</dbReference>
<sequence>MQRQYGLLKSVVTVLTITALTVLGASPKYLDSPHSAATLAFFAASESNLLTRNTESRTDIAEKQPMDIIIDINKYTPRTVPEQMVQGIKFKSLTIRNTAFITPDLPSLIDSEVVEKIFRAFGTLYAKNLYIHGLDILEIKNFLGFLKQRFGECPQRDFLDVLHPEDQEPATRILKVYTKFLELGNMSAESNAWLLSRFDMGDCLLSLSIDDATRITNLQFLDSSNPKGLCGLFVWKATNLTNVDCALLRDMKVLEELELWETKKPITASPETLKGLAGKDWGTMELPVELWGSIVSEIQTHINVSNLTITIGAFGLVRAGEHKEKVTVGSLIIRVVNDNNLLRPLNSIETLIQWIERSFSGVVNLVIAECGYQYQDPTISRAHQYISIEPHLPNLKSLEYYYAPRRSLVLWTTEVFMQTLADPEAHGNDPRLAQVIENNCKEIIWYIGALNRPRQASALDGIWG</sequence>
<evidence type="ECO:0000313" key="2">
    <source>
        <dbReference type="Proteomes" id="UP000185944"/>
    </source>
</evidence>
<gene>
    <name evidence="1" type="ORF">NEDG_02112</name>
</gene>